<accession>A0ABU8VPY7</accession>
<protein>
    <submittedName>
        <fullName evidence="1">CehA/McbA family metallohydrolase</fullName>
    </submittedName>
</protein>
<dbReference type="InterPro" id="IPR016195">
    <property type="entry name" value="Pol/histidinol_Pase-like"/>
</dbReference>
<proteinExistence type="predicted"/>
<evidence type="ECO:0000313" key="1">
    <source>
        <dbReference type="EMBL" id="MEJ8815608.1"/>
    </source>
</evidence>
<dbReference type="SUPFAM" id="SSF89550">
    <property type="entry name" value="PHP domain-like"/>
    <property type="match status" value="1"/>
</dbReference>
<dbReference type="Proteomes" id="UP001365846">
    <property type="component" value="Unassembled WGS sequence"/>
</dbReference>
<keyword evidence="2" id="KW-1185">Reference proteome</keyword>
<dbReference type="RefSeq" id="WP_340360811.1">
    <property type="nucleotide sequence ID" value="NZ_JBBKZU010000022.1"/>
</dbReference>
<sequence>MKTPPSSHFTPIDLRPHFNARRDELQGGLGRKAGVAEWITQLQGLQTFRGIPFLLGGATGSDVLALRPGEAPLSIPLAPAKATYVVFLHVVTDHARVMPRGFGGFGPPTHPVDGNELGTPVATYSLRYADGSEAQVPVLRRLAIQQRHIAWSASPFEAVPALGPHVNSTHGEDLALDRAPTMSFGFAECRAASGRLRPGGENLWLYALPNPHPSKEITGIQLRAEEEAALVYAVSTTRLAEHPLRLQVRRKLRLRLPPGVELNRLGELDVDDRGDQIGMDLGTVISARAVLEYSQDEWLGDANDVQPVRSRSEVLVEYAAHPDAKLYLRGRDGSLHMHDLRALAADKAADEPPPAMSIAPTTRPVKFRILEKETGQGVAARLHCHGPAGEYLAPRGHHRKVNTGFFEDLFGDFANGLNQYAYVDGTCIVDLPLGLVFVEIRRGFEVRPIRRVVHIDANTESLTFELEKVIRWREQGWVSSDTHVHFLNPQLALLEGKAEDVNVVNLLASQWGELFTNVSEFDGRTTLGAKDFGGDGEFLVRVGTENRMQVLGHLSLLGYDGEMIHPLCTGGPDESAIGDPLETTMSEWAERCRRQGGLVVLPHAPMPQAERAADIVLGVIDAMEMMTFNPRDAQITAFGLADWYRFLNIGYHLPLVAGSDKMSAASLLGGVRTYSQLGEREFTFLNWMDSVRNGDTFITVGPLVSMTVEGRRPGSRIQLPAGGGTVTVDWRIESVSVPVKKIEVVCNGLVAFELSCDDLECKGSLPLRVTESCWVAIRLRGSVVGRDGDIAAHTSAVQVEVGDKPIFAAADAVSVLAQIEGTIAYVDTLAPRADEDKHAGLRANLALAHHRLHRRLHQLGAGHSHTPIHAVHTHRDH</sequence>
<dbReference type="EMBL" id="JBBKZU010000022">
    <property type="protein sequence ID" value="MEJ8815608.1"/>
    <property type="molecule type" value="Genomic_DNA"/>
</dbReference>
<gene>
    <name evidence="1" type="ORF">WKW77_31410</name>
</gene>
<reference evidence="1 2" key="1">
    <citation type="submission" date="2024-03" db="EMBL/GenBank/DDBJ databases">
        <title>Novel species of the genus Variovorax.</title>
        <authorList>
            <person name="Liu Q."/>
            <person name="Xin Y.-H."/>
        </authorList>
    </citation>
    <scope>NUCLEOTIDE SEQUENCE [LARGE SCALE GENOMIC DNA]</scope>
    <source>
        <strain evidence="1 2">KACC 18899</strain>
    </source>
</reference>
<comment type="caution">
    <text evidence="1">The sequence shown here is derived from an EMBL/GenBank/DDBJ whole genome shotgun (WGS) entry which is preliminary data.</text>
</comment>
<name>A0ABU8VPY7_9BURK</name>
<organism evidence="1 2">
    <name type="scientific">Variovorax ureilyticus</name>
    <dbReference type="NCBI Taxonomy" id="1836198"/>
    <lineage>
        <taxon>Bacteria</taxon>
        <taxon>Pseudomonadati</taxon>
        <taxon>Pseudomonadota</taxon>
        <taxon>Betaproteobacteria</taxon>
        <taxon>Burkholderiales</taxon>
        <taxon>Comamonadaceae</taxon>
        <taxon>Variovorax</taxon>
    </lineage>
</organism>
<evidence type="ECO:0000313" key="2">
    <source>
        <dbReference type="Proteomes" id="UP001365846"/>
    </source>
</evidence>
<dbReference type="NCBIfam" id="NF038032">
    <property type="entry name" value="CehA_McbA_metalo"/>
    <property type="match status" value="1"/>
</dbReference>